<evidence type="ECO:0000256" key="4">
    <source>
        <dbReference type="ARBA" id="ARBA00022989"/>
    </source>
</evidence>
<evidence type="ECO:0000256" key="3">
    <source>
        <dbReference type="ARBA" id="ARBA00022692"/>
    </source>
</evidence>
<dbReference type="Pfam" id="PF01292">
    <property type="entry name" value="Ni_hydr_CYTB"/>
    <property type="match status" value="1"/>
</dbReference>
<feature type="transmembrane region" description="Helical" evidence="6">
    <location>
        <begin position="12"/>
        <end position="30"/>
    </location>
</feature>
<evidence type="ECO:0000313" key="8">
    <source>
        <dbReference type="EMBL" id="MBD2841344.1"/>
    </source>
</evidence>
<dbReference type="RefSeq" id="WP_190786892.1">
    <property type="nucleotide sequence ID" value="NZ_JACXLC010000001.1"/>
</dbReference>
<keyword evidence="4 6" id="KW-1133">Transmembrane helix</keyword>
<comment type="subcellular location">
    <subcellularLocation>
        <location evidence="1">Cell membrane</location>
        <topology evidence="1">Multi-pass membrane protein</topology>
    </subcellularLocation>
</comment>
<keyword evidence="5 6" id="KW-0472">Membrane</keyword>
<dbReference type="SUPFAM" id="SSF81342">
    <property type="entry name" value="Transmembrane di-heme cytochromes"/>
    <property type="match status" value="1"/>
</dbReference>
<dbReference type="EMBL" id="JACXLC010000001">
    <property type="protein sequence ID" value="MBD2841344.1"/>
    <property type="molecule type" value="Genomic_DNA"/>
</dbReference>
<dbReference type="PANTHER" id="PTHR30485">
    <property type="entry name" value="NI/FE-HYDROGENASE 1 B-TYPE CYTOCHROME SUBUNIT"/>
    <property type="match status" value="1"/>
</dbReference>
<proteinExistence type="predicted"/>
<evidence type="ECO:0000256" key="2">
    <source>
        <dbReference type="ARBA" id="ARBA00022475"/>
    </source>
</evidence>
<organism evidence="8 9">
    <name type="scientific">Erythrobacter rubeus</name>
    <dbReference type="NCBI Taxonomy" id="2760803"/>
    <lineage>
        <taxon>Bacteria</taxon>
        <taxon>Pseudomonadati</taxon>
        <taxon>Pseudomonadota</taxon>
        <taxon>Alphaproteobacteria</taxon>
        <taxon>Sphingomonadales</taxon>
        <taxon>Erythrobacteraceae</taxon>
        <taxon>Erythrobacter/Porphyrobacter group</taxon>
        <taxon>Erythrobacter</taxon>
    </lineage>
</organism>
<evidence type="ECO:0000313" key="9">
    <source>
        <dbReference type="Proteomes" id="UP000635384"/>
    </source>
</evidence>
<evidence type="ECO:0000259" key="7">
    <source>
        <dbReference type="Pfam" id="PF01292"/>
    </source>
</evidence>
<feature type="transmembrane region" description="Helical" evidence="6">
    <location>
        <begin position="36"/>
        <end position="56"/>
    </location>
</feature>
<dbReference type="Gene3D" id="1.20.950.20">
    <property type="entry name" value="Transmembrane di-heme cytochromes, Chain C"/>
    <property type="match status" value="1"/>
</dbReference>
<dbReference type="InterPro" id="IPR016174">
    <property type="entry name" value="Di-haem_cyt_TM"/>
</dbReference>
<reference evidence="8 9" key="1">
    <citation type="submission" date="2020-09" db="EMBL/GenBank/DDBJ databases">
        <authorList>
            <person name="Yoon J.-W."/>
        </authorList>
    </citation>
    <scope>NUCLEOTIDE SEQUENCE [LARGE SCALE GENOMIC DNA]</scope>
    <source>
        <strain evidence="8 9">KMU-140</strain>
    </source>
</reference>
<dbReference type="PANTHER" id="PTHR30485:SF2">
    <property type="entry name" value="BLL0597 PROTEIN"/>
    <property type="match status" value="1"/>
</dbReference>
<gene>
    <name evidence="8" type="ORF">IB285_03625</name>
</gene>
<keyword evidence="3 6" id="KW-0812">Transmembrane</keyword>
<accession>A0ABR8KLN1</accession>
<protein>
    <submittedName>
        <fullName evidence="8">Cytochrome b/b6 domain-containing protein</fullName>
    </submittedName>
</protein>
<name>A0ABR8KLN1_9SPHN</name>
<feature type="domain" description="Cytochrome b561 bacterial/Ni-hydrogenase" evidence="7">
    <location>
        <begin position="8"/>
        <end position="180"/>
    </location>
</feature>
<feature type="transmembrane region" description="Helical" evidence="6">
    <location>
        <begin position="147"/>
        <end position="168"/>
    </location>
</feature>
<dbReference type="Proteomes" id="UP000635384">
    <property type="component" value="Unassembled WGS sequence"/>
</dbReference>
<feature type="transmembrane region" description="Helical" evidence="6">
    <location>
        <begin position="196"/>
        <end position="215"/>
    </location>
</feature>
<dbReference type="InterPro" id="IPR011577">
    <property type="entry name" value="Cyt_b561_bac/Ni-Hgenase"/>
</dbReference>
<evidence type="ECO:0000256" key="5">
    <source>
        <dbReference type="ARBA" id="ARBA00023136"/>
    </source>
</evidence>
<sequence length="221" mass="24352">MTTRPVKVWDLPVRLSHWSFVGLVFAMWYTSENSLWWWHTRLGVVLLAVLVFRIVWGVIGTRTARFANFVRGPSRIFAYLRGQHSKDEHIGHNPLGALAVIALLGVMLAQVGMGLFAGDPYDGATGPLNGFVGVLTADMLTDWHETFFYVVLGMIALHITAIGVYAFIRMDDIVGPMVTGKREAPHSVEGIESADWGRVIAALVIAAGFALWVWFGAPPFG</sequence>
<evidence type="ECO:0000256" key="6">
    <source>
        <dbReference type="SAM" id="Phobius"/>
    </source>
</evidence>
<keyword evidence="9" id="KW-1185">Reference proteome</keyword>
<feature type="transmembrane region" description="Helical" evidence="6">
    <location>
        <begin position="95"/>
        <end position="117"/>
    </location>
</feature>
<comment type="caution">
    <text evidence="8">The sequence shown here is derived from an EMBL/GenBank/DDBJ whole genome shotgun (WGS) entry which is preliminary data.</text>
</comment>
<dbReference type="InterPro" id="IPR051542">
    <property type="entry name" value="Hydrogenase_cytochrome"/>
</dbReference>
<evidence type="ECO:0000256" key="1">
    <source>
        <dbReference type="ARBA" id="ARBA00004651"/>
    </source>
</evidence>
<keyword evidence="2" id="KW-1003">Cell membrane</keyword>